<dbReference type="InterPro" id="IPR011009">
    <property type="entry name" value="Kinase-like_dom_sf"/>
</dbReference>
<organism evidence="2">
    <name type="scientific">Oryza barthii</name>
    <dbReference type="NCBI Taxonomy" id="65489"/>
    <lineage>
        <taxon>Eukaryota</taxon>
        <taxon>Viridiplantae</taxon>
        <taxon>Streptophyta</taxon>
        <taxon>Embryophyta</taxon>
        <taxon>Tracheophyta</taxon>
        <taxon>Spermatophyta</taxon>
        <taxon>Magnoliopsida</taxon>
        <taxon>Liliopsida</taxon>
        <taxon>Poales</taxon>
        <taxon>Poaceae</taxon>
        <taxon>BOP clade</taxon>
        <taxon>Oryzoideae</taxon>
        <taxon>Oryzeae</taxon>
        <taxon>Oryzinae</taxon>
        <taxon>Oryza</taxon>
    </lineage>
</organism>
<evidence type="ECO:0000256" key="1">
    <source>
        <dbReference type="PROSITE-ProRule" id="PRU10141"/>
    </source>
</evidence>
<dbReference type="Gene3D" id="3.30.200.20">
    <property type="entry name" value="Phosphorylase Kinase, domain 1"/>
    <property type="match status" value="1"/>
</dbReference>
<dbReference type="STRING" id="65489.A0A0D3H395"/>
<proteinExistence type="predicted"/>
<dbReference type="HOGENOM" id="CLU_2816477_0_0_1"/>
<keyword evidence="3" id="KW-1185">Reference proteome</keyword>
<dbReference type="Gramene" id="OBART08G23790.1">
    <property type="protein sequence ID" value="OBART08G23790.1"/>
    <property type="gene ID" value="OBART08G23790"/>
</dbReference>
<dbReference type="Proteomes" id="UP000026960">
    <property type="component" value="Chromosome 8"/>
</dbReference>
<evidence type="ECO:0000313" key="2">
    <source>
        <dbReference type="EnsemblPlants" id="OBART08G23790.1"/>
    </source>
</evidence>
<evidence type="ECO:0008006" key="4">
    <source>
        <dbReference type="Google" id="ProtNLM"/>
    </source>
</evidence>
<evidence type="ECO:0000313" key="3">
    <source>
        <dbReference type="Proteomes" id="UP000026960"/>
    </source>
</evidence>
<dbReference type="SUPFAM" id="SSF56112">
    <property type="entry name" value="Protein kinase-like (PK-like)"/>
    <property type="match status" value="1"/>
</dbReference>
<dbReference type="PaxDb" id="65489-OBART08G23790.1"/>
<dbReference type="AlphaFoldDB" id="A0A0D3H395"/>
<dbReference type="PROSITE" id="PS00107">
    <property type="entry name" value="PROTEIN_KINASE_ATP"/>
    <property type="match status" value="1"/>
</dbReference>
<protein>
    <recommendedName>
        <fullName evidence="4">Protein kinase domain-containing protein</fullName>
    </recommendedName>
</protein>
<accession>A0A0D3H395</accession>
<dbReference type="EnsemblPlants" id="OBART08G23790.1">
    <property type="protein sequence ID" value="OBART08G23790.1"/>
    <property type="gene ID" value="OBART08G23790"/>
</dbReference>
<reference evidence="2" key="2">
    <citation type="submission" date="2015-03" db="UniProtKB">
        <authorList>
            <consortium name="EnsemblPlants"/>
        </authorList>
    </citation>
    <scope>IDENTIFICATION</scope>
</reference>
<sequence length="67" mass="7460">MVCAAIALVVLHKKWRQNDLDNITKGKHTKIGEGAFGEVYKGTYKDQQAAVKYSIAKSAKRTQNSFC</sequence>
<keyword evidence="1" id="KW-0547">Nucleotide-binding</keyword>
<keyword evidence="1" id="KW-0067">ATP-binding</keyword>
<dbReference type="InterPro" id="IPR017441">
    <property type="entry name" value="Protein_kinase_ATP_BS"/>
</dbReference>
<reference evidence="2" key="1">
    <citation type="journal article" date="2009" name="Rice">
        <title>De Novo Next Generation Sequencing of Plant Genomes.</title>
        <authorList>
            <person name="Rounsley S."/>
            <person name="Marri P.R."/>
            <person name="Yu Y."/>
            <person name="He R."/>
            <person name="Sisneros N."/>
            <person name="Goicoechea J.L."/>
            <person name="Lee S.J."/>
            <person name="Angelova A."/>
            <person name="Kudrna D."/>
            <person name="Luo M."/>
            <person name="Affourtit J."/>
            <person name="Desany B."/>
            <person name="Knight J."/>
            <person name="Niazi F."/>
            <person name="Egholm M."/>
            <person name="Wing R.A."/>
        </authorList>
    </citation>
    <scope>NUCLEOTIDE SEQUENCE [LARGE SCALE GENOMIC DNA]</scope>
    <source>
        <strain evidence="2">cv. IRGC 105608</strain>
    </source>
</reference>
<dbReference type="GO" id="GO:0005524">
    <property type="term" value="F:ATP binding"/>
    <property type="evidence" value="ECO:0007669"/>
    <property type="project" value="UniProtKB-UniRule"/>
</dbReference>
<feature type="binding site" evidence="1">
    <location>
        <position position="57"/>
    </location>
    <ligand>
        <name>ATP</name>
        <dbReference type="ChEBI" id="CHEBI:30616"/>
    </ligand>
</feature>
<name>A0A0D3H395_9ORYZ</name>